<dbReference type="PANTHER" id="PTHR46986">
    <property type="entry name" value="ENDORIBONUCLEASE YBEY, CHLOROPLASTIC"/>
    <property type="match status" value="1"/>
</dbReference>
<dbReference type="Proteomes" id="UP000186705">
    <property type="component" value="Unassembled WGS sequence"/>
</dbReference>
<evidence type="ECO:0000256" key="9">
    <source>
        <dbReference type="HAMAP-Rule" id="MF_00009"/>
    </source>
</evidence>
<evidence type="ECO:0000256" key="3">
    <source>
        <dbReference type="ARBA" id="ARBA00022552"/>
    </source>
</evidence>
<dbReference type="PROSITE" id="PS01306">
    <property type="entry name" value="UPF0054"/>
    <property type="match status" value="1"/>
</dbReference>
<dbReference type="STRING" id="1862672.BO225_08500"/>
<dbReference type="GO" id="GO:0006364">
    <property type="term" value="P:rRNA processing"/>
    <property type="evidence" value="ECO:0007669"/>
    <property type="project" value="UniProtKB-UniRule"/>
</dbReference>
<comment type="subcellular location">
    <subcellularLocation>
        <location evidence="9">Cytoplasm</location>
    </subcellularLocation>
</comment>
<comment type="caution">
    <text evidence="10">The sequence shown here is derived from an EMBL/GenBank/DDBJ whole genome shotgun (WGS) entry which is preliminary data.</text>
</comment>
<dbReference type="InterPro" id="IPR023091">
    <property type="entry name" value="MetalPrtase_cat_dom_sf_prd"/>
</dbReference>
<dbReference type="AlphaFoldDB" id="A0A1U7NLC9"/>
<keyword evidence="9" id="KW-0963">Cytoplasm</keyword>
<dbReference type="InterPro" id="IPR020549">
    <property type="entry name" value="YbeY_CS"/>
</dbReference>
<accession>A0A1U7NLC9</accession>
<keyword evidence="7 9" id="KW-0378">Hydrolase</keyword>
<keyword evidence="5 9" id="KW-0479">Metal-binding</keyword>
<sequence>MEIVIIDQTNNEELLKLDSYFERIADRTSRLLERAKDASLSVIFVTPEKIHEINTAYRKIDRPTDVISFAMQDDPSNIYVSEEENELGDIFINVQAIEDQAKEYGHSPLREACFLFTHGLLHLLGYDHMEPDDEKIMFSLQDEILDEVVQR</sequence>
<dbReference type="RefSeq" id="WP_076341886.1">
    <property type="nucleotide sequence ID" value="NZ_CAJTMI010000006.1"/>
</dbReference>
<reference evidence="10 11" key="1">
    <citation type="submission" date="2016-11" db="EMBL/GenBank/DDBJ databases">
        <title>Description of two novel members of the family Erysipelotrichaceae: Ileibacterium lipovorans gen. nov., sp. nov. and Dubosiella newyorkensis, gen. nov., sp. nov.</title>
        <authorList>
            <person name="Cox L.M."/>
            <person name="Sohn J."/>
            <person name="Tyrrell K.L."/>
            <person name="Citron D.M."/>
            <person name="Lawson P.A."/>
            <person name="Patel N.B."/>
            <person name="Iizumi T."/>
            <person name="Perez-Perez G.I."/>
            <person name="Goldstein E.J."/>
            <person name="Blaser M.J."/>
        </authorList>
    </citation>
    <scope>NUCLEOTIDE SEQUENCE [LARGE SCALE GENOMIC DNA]</scope>
    <source>
        <strain evidence="10 11">NYU-BL-A4</strain>
    </source>
</reference>
<organism evidence="10 11">
    <name type="scientific">Dubosiella newyorkensis</name>
    <dbReference type="NCBI Taxonomy" id="1862672"/>
    <lineage>
        <taxon>Bacteria</taxon>
        <taxon>Bacillati</taxon>
        <taxon>Bacillota</taxon>
        <taxon>Erysipelotrichia</taxon>
        <taxon>Erysipelotrichales</taxon>
        <taxon>Erysipelotrichaceae</taxon>
        <taxon>Dubosiella</taxon>
    </lineage>
</organism>
<keyword evidence="2 9" id="KW-0690">Ribosome biogenesis</keyword>
<dbReference type="HAMAP" id="MF_00009">
    <property type="entry name" value="Endoribonucl_YbeY"/>
    <property type="match status" value="1"/>
</dbReference>
<keyword evidence="4 9" id="KW-0540">Nuclease</keyword>
<evidence type="ECO:0000256" key="2">
    <source>
        <dbReference type="ARBA" id="ARBA00022517"/>
    </source>
</evidence>
<dbReference type="GO" id="GO:0005737">
    <property type="term" value="C:cytoplasm"/>
    <property type="evidence" value="ECO:0007669"/>
    <property type="project" value="UniProtKB-SubCell"/>
</dbReference>
<keyword evidence="11" id="KW-1185">Reference proteome</keyword>
<evidence type="ECO:0000313" key="10">
    <source>
        <dbReference type="EMBL" id="OLU45402.1"/>
    </source>
</evidence>
<comment type="similarity">
    <text evidence="1 9">Belongs to the endoribonuclease YbeY family.</text>
</comment>
<keyword evidence="3 9" id="KW-0698">rRNA processing</keyword>
<feature type="binding site" evidence="9">
    <location>
        <position position="118"/>
    </location>
    <ligand>
        <name>Zn(2+)</name>
        <dbReference type="ChEBI" id="CHEBI:29105"/>
        <note>catalytic</note>
    </ligand>
</feature>
<proteinExistence type="inferred from homology"/>
<evidence type="ECO:0000256" key="1">
    <source>
        <dbReference type="ARBA" id="ARBA00010875"/>
    </source>
</evidence>
<dbReference type="GO" id="GO:0004222">
    <property type="term" value="F:metalloendopeptidase activity"/>
    <property type="evidence" value="ECO:0007669"/>
    <property type="project" value="InterPro"/>
</dbReference>
<dbReference type="OrthoDB" id="9807740at2"/>
<dbReference type="PANTHER" id="PTHR46986:SF1">
    <property type="entry name" value="ENDORIBONUCLEASE YBEY, CHLOROPLASTIC"/>
    <property type="match status" value="1"/>
</dbReference>
<gene>
    <name evidence="9" type="primary">ybeY</name>
    <name evidence="10" type="ORF">BO225_08500</name>
</gene>
<comment type="cofactor">
    <cofactor evidence="9">
        <name>Zn(2+)</name>
        <dbReference type="ChEBI" id="CHEBI:29105"/>
    </cofactor>
    <text evidence="9">Binds 1 zinc ion.</text>
</comment>
<keyword evidence="8 9" id="KW-0862">Zinc</keyword>
<evidence type="ECO:0000313" key="11">
    <source>
        <dbReference type="Proteomes" id="UP000186705"/>
    </source>
</evidence>
<dbReference type="GO" id="GO:0004521">
    <property type="term" value="F:RNA endonuclease activity"/>
    <property type="evidence" value="ECO:0007669"/>
    <property type="project" value="UniProtKB-UniRule"/>
</dbReference>
<dbReference type="InterPro" id="IPR002036">
    <property type="entry name" value="YbeY"/>
</dbReference>
<dbReference type="NCBIfam" id="TIGR00043">
    <property type="entry name" value="rRNA maturation RNase YbeY"/>
    <property type="match status" value="1"/>
</dbReference>
<dbReference type="EC" id="3.1.-.-" evidence="9"/>
<evidence type="ECO:0000256" key="8">
    <source>
        <dbReference type="ARBA" id="ARBA00022833"/>
    </source>
</evidence>
<dbReference type="GO" id="GO:0008270">
    <property type="term" value="F:zinc ion binding"/>
    <property type="evidence" value="ECO:0007669"/>
    <property type="project" value="UniProtKB-UniRule"/>
</dbReference>
<feature type="binding site" evidence="9">
    <location>
        <position position="128"/>
    </location>
    <ligand>
        <name>Zn(2+)</name>
        <dbReference type="ChEBI" id="CHEBI:29105"/>
        <note>catalytic</note>
    </ligand>
</feature>
<dbReference type="Gene3D" id="3.40.390.30">
    <property type="entry name" value="Metalloproteases ('zincins'), catalytic domain"/>
    <property type="match status" value="1"/>
</dbReference>
<comment type="function">
    <text evidence="9">Single strand-specific metallo-endoribonuclease involved in late-stage 70S ribosome quality control and in maturation of the 3' terminus of the 16S rRNA.</text>
</comment>
<feature type="binding site" evidence="9">
    <location>
        <position position="122"/>
    </location>
    <ligand>
        <name>Zn(2+)</name>
        <dbReference type="ChEBI" id="CHEBI:29105"/>
        <note>catalytic</note>
    </ligand>
</feature>
<protein>
    <recommendedName>
        <fullName evidence="9">Endoribonuclease YbeY</fullName>
        <ecNumber evidence="9">3.1.-.-</ecNumber>
    </recommendedName>
</protein>
<keyword evidence="6 9" id="KW-0255">Endonuclease</keyword>
<evidence type="ECO:0000256" key="4">
    <source>
        <dbReference type="ARBA" id="ARBA00022722"/>
    </source>
</evidence>
<dbReference type="SUPFAM" id="SSF55486">
    <property type="entry name" value="Metalloproteases ('zincins'), catalytic domain"/>
    <property type="match status" value="1"/>
</dbReference>
<dbReference type="EMBL" id="MPKA01000086">
    <property type="protein sequence ID" value="OLU45402.1"/>
    <property type="molecule type" value="Genomic_DNA"/>
</dbReference>
<name>A0A1U7NLC9_9FIRM</name>
<dbReference type="GeneID" id="78275978"/>
<evidence type="ECO:0000256" key="7">
    <source>
        <dbReference type="ARBA" id="ARBA00022801"/>
    </source>
</evidence>
<evidence type="ECO:0000256" key="5">
    <source>
        <dbReference type="ARBA" id="ARBA00022723"/>
    </source>
</evidence>
<dbReference type="Pfam" id="PF02130">
    <property type="entry name" value="YbeY"/>
    <property type="match status" value="1"/>
</dbReference>
<evidence type="ECO:0000256" key="6">
    <source>
        <dbReference type="ARBA" id="ARBA00022759"/>
    </source>
</evidence>